<dbReference type="AlphaFoldDB" id="A0A7J8S5C2"/>
<organism evidence="2 3">
    <name type="scientific">Gossypium davidsonii</name>
    <name type="common">Davidson's cotton</name>
    <name type="synonym">Gossypium klotzschianum subsp. davidsonii</name>
    <dbReference type="NCBI Taxonomy" id="34287"/>
    <lineage>
        <taxon>Eukaryota</taxon>
        <taxon>Viridiplantae</taxon>
        <taxon>Streptophyta</taxon>
        <taxon>Embryophyta</taxon>
        <taxon>Tracheophyta</taxon>
        <taxon>Spermatophyta</taxon>
        <taxon>Magnoliopsida</taxon>
        <taxon>eudicotyledons</taxon>
        <taxon>Gunneridae</taxon>
        <taxon>Pentapetalae</taxon>
        <taxon>rosids</taxon>
        <taxon>malvids</taxon>
        <taxon>Malvales</taxon>
        <taxon>Malvaceae</taxon>
        <taxon>Malvoideae</taxon>
        <taxon>Gossypium</taxon>
    </lineage>
</organism>
<feature type="transmembrane region" description="Helical" evidence="1">
    <location>
        <begin position="72"/>
        <end position="89"/>
    </location>
</feature>
<gene>
    <name evidence="2" type="ORF">Godav_006803</name>
</gene>
<keyword evidence="1" id="KW-0812">Transmembrane</keyword>
<proteinExistence type="predicted"/>
<reference evidence="2 3" key="1">
    <citation type="journal article" date="2019" name="Genome Biol. Evol.">
        <title>Insights into the evolution of the New World diploid cottons (Gossypium, subgenus Houzingenia) based on genome sequencing.</title>
        <authorList>
            <person name="Grover C.E."/>
            <person name="Arick M.A. 2nd"/>
            <person name="Thrash A."/>
            <person name="Conover J.L."/>
            <person name="Sanders W.S."/>
            <person name="Peterson D.G."/>
            <person name="Frelichowski J.E."/>
            <person name="Scheffler J.A."/>
            <person name="Scheffler B.E."/>
            <person name="Wendel J.F."/>
        </authorList>
    </citation>
    <scope>NUCLEOTIDE SEQUENCE [LARGE SCALE GENOMIC DNA]</scope>
    <source>
        <strain evidence="2">27</strain>
        <tissue evidence="2">Leaf</tissue>
    </source>
</reference>
<sequence>MMNLVCLPIRLPQLILREGPKRLILCELTQTPRESMICMGSRNRTLTMILSSLDSLIISMMAPLYMMSYSSILMFITIPPIFLVSYGYWKLCQQS</sequence>
<keyword evidence="1" id="KW-0472">Membrane</keyword>
<feature type="non-terminal residue" evidence="2">
    <location>
        <position position="95"/>
    </location>
</feature>
<dbReference type="Proteomes" id="UP000593561">
    <property type="component" value="Unassembled WGS sequence"/>
</dbReference>
<keyword evidence="1" id="KW-1133">Transmembrane helix</keyword>
<accession>A0A7J8S5C2</accession>
<evidence type="ECO:0000256" key="1">
    <source>
        <dbReference type="SAM" id="Phobius"/>
    </source>
</evidence>
<feature type="transmembrane region" description="Helical" evidence="1">
    <location>
        <begin position="46"/>
        <end position="66"/>
    </location>
</feature>
<protein>
    <submittedName>
        <fullName evidence="2">Uncharacterized protein</fullName>
    </submittedName>
</protein>
<evidence type="ECO:0000313" key="3">
    <source>
        <dbReference type="Proteomes" id="UP000593561"/>
    </source>
</evidence>
<keyword evidence="3" id="KW-1185">Reference proteome</keyword>
<name>A0A7J8S5C2_GOSDV</name>
<comment type="caution">
    <text evidence="2">The sequence shown here is derived from an EMBL/GenBank/DDBJ whole genome shotgun (WGS) entry which is preliminary data.</text>
</comment>
<dbReference type="EMBL" id="JABFAC010000008">
    <property type="protein sequence ID" value="MBA0621155.1"/>
    <property type="molecule type" value="Genomic_DNA"/>
</dbReference>
<evidence type="ECO:0000313" key="2">
    <source>
        <dbReference type="EMBL" id="MBA0621155.1"/>
    </source>
</evidence>